<dbReference type="InterPro" id="IPR044722">
    <property type="entry name" value="SecA_SF2_C"/>
</dbReference>
<evidence type="ECO:0000259" key="17">
    <source>
        <dbReference type="PROSITE" id="PS51194"/>
    </source>
</evidence>
<dbReference type="InterPro" id="IPR020937">
    <property type="entry name" value="SecA_CS"/>
</dbReference>
<dbReference type="InterPro" id="IPR011116">
    <property type="entry name" value="SecA_Wing/Scaffold"/>
</dbReference>
<dbReference type="NCBIfam" id="NF006630">
    <property type="entry name" value="PRK09200.1"/>
    <property type="match status" value="1"/>
</dbReference>
<dbReference type="InterPro" id="IPR036266">
    <property type="entry name" value="SecA_Wing/Scaffold_sf"/>
</dbReference>
<dbReference type="InterPro" id="IPR001650">
    <property type="entry name" value="Helicase_C-like"/>
</dbReference>
<evidence type="ECO:0000256" key="12">
    <source>
        <dbReference type="ARBA" id="ARBA00023010"/>
    </source>
</evidence>
<dbReference type="InterPro" id="IPR036670">
    <property type="entry name" value="SecA_X-link_sf"/>
</dbReference>
<sequence>MPVLHKILGDPINRELKRHRNAVDRINAFEKEMEALSDCELRAKTEELRKRLGVAGPDLTFGQTFSQGLTSDDEEDVEAEYARKEEAERRAERRRGLDQILPEAFAVVREAARRALGMRHYDVQLIGGIVLHQGKIAEMRTGEGKTLVATLPLYLNALEGRGAHLVTVNDYLARRDAGWNAPLYAALGMSVAVIVPGPVDNPDFGYIYDPDYLDETHPDPRLQHLRPCTRREAYAADITYATNNELGFDYLRDNMAQSLDRCVQRHLHYAIVDEVDSILVDEARTPLIISGQGNEATEKYYTYARLIPRLVAEDDYTIDEKTKSAALTDDGVAKIEQWTGIKNVYELEHVAEAHQINQALKAHALYLRDRDYLVNDNHEVVIVDEFTGRTMPGRRWSDGLHQAIEAKEGVVVQQENITLATITFQNFFRLYDKLAGMTGTALTESEEFDKIYKLEVVPIPTNMPMVRMDETDLIFKNEDAKYRAVVEEIAERNQVGQPILVGTTSIEKSERISRLLEKKGIPHSVLNAKFHESEAQIVADAGQKGSVTIATNMAGRGTDIVLGDGVAKAGGLYIIGTERHESRRIDNQLRGRSGRQGDPGETRFFLSFEDDLMRVFGGERMQGIMDRLRIEEDVPIENRMVSRQIEGAQSRVEGHNFDARRYVVEYDDVMNKQREIIYGERRKILEGTDTHHNLMSMLEQTVRQETPAYCEGRHRELWDLEGLWERMRQIGPLPPVEEINLDTLGNSVDETADTLIGELTALYEEREQRHGPELMRSVEQSLMLNVIDTKWRAYLTDMEHLREGINLQAYGQKDPLVEYKQAAFESFQGLTTEMQADIVRLLLHVQIQRVETPPEDPTDAASEAAAPRGGRADKPGGEMSPDAPPPARPAAAAASEALARATGGSTRPAPLSPMLPPSVTNIVESSPTGTRPVAPNGGPANGSGNGNGKARGSGVATGGVTVGAGGKRKVGRNEPCPCGSGKKYKLCHGR</sequence>
<reference evidence="19 20" key="1">
    <citation type="submission" date="2020-10" db="EMBL/GenBank/DDBJ databases">
        <title>Ca. Dormibacterota MAGs.</title>
        <authorList>
            <person name="Montgomery K."/>
        </authorList>
    </citation>
    <scope>NUCLEOTIDE SEQUENCE [LARGE SCALE GENOMIC DNA]</scope>
    <source>
        <strain evidence="19">Mitchell_Peninsula_5</strain>
    </source>
</reference>
<dbReference type="InterPro" id="IPR014001">
    <property type="entry name" value="Helicase_ATP-bd"/>
</dbReference>
<evidence type="ECO:0000256" key="6">
    <source>
        <dbReference type="ARBA" id="ARBA00022723"/>
    </source>
</evidence>
<dbReference type="GO" id="GO:0005829">
    <property type="term" value="C:cytosol"/>
    <property type="evidence" value="ECO:0007669"/>
    <property type="project" value="TreeGrafter"/>
</dbReference>
<feature type="binding site" evidence="14">
    <location>
        <begin position="142"/>
        <end position="146"/>
    </location>
    <ligand>
        <name>ATP</name>
        <dbReference type="ChEBI" id="CHEBI:30616"/>
    </ligand>
</feature>
<dbReference type="CDD" id="cd18803">
    <property type="entry name" value="SF2_C_secA"/>
    <property type="match status" value="1"/>
</dbReference>
<feature type="binding site" evidence="14">
    <location>
        <position position="559"/>
    </location>
    <ligand>
        <name>ATP</name>
        <dbReference type="ChEBI" id="CHEBI:30616"/>
    </ligand>
</feature>
<dbReference type="GO" id="GO:0017038">
    <property type="term" value="P:protein import"/>
    <property type="evidence" value="ECO:0007669"/>
    <property type="project" value="InterPro"/>
</dbReference>
<dbReference type="Pfam" id="PF07517">
    <property type="entry name" value="SecA_DEAD"/>
    <property type="match status" value="1"/>
</dbReference>
<dbReference type="Proteomes" id="UP000614410">
    <property type="component" value="Unassembled WGS sequence"/>
</dbReference>
<dbReference type="InterPro" id="IPR011115">
    <property type="entry name" value="SecA_DEAD"/>
</dbReference>
<dbReference type="Pfam" id="PF21090">
    <property type="entry name" value="P-loop_SecA"/>
    <property type="match status" value="2"/>
</dbReference>
<keyword evidence="11 14" id="KW-1278">Translocase</keyword>
<keyword evidence="9 14" id="KW-0067">ATP-binding</keyword>
<dbReference type="EC" id="7.4.2.8" evidence="14"/>
<keyword evidence="8" id="KW-0862">Zinc</keyword>
<dbReference type="FunFam" id="3.40.50.300:FF:000429">
    <property type="entry name" value="Preprotein translocase subunit SecA"/>
    <property type="match status" value="1"/>
</dbReference>
<dbReference type="GO" id="GO:0008564">
    <property type="term" value="F:protein-exporting ATPase activity"/>
    <property type="evidence" value="ECO:0007669"/>
    <property type="project" value="UniProtKB-EC"/>
</dbReference>
<dbReference type="Gene3D" id="3.90.1440.10">
    <property type="entry name" value="SecA, preprotein cross-linking domain"/>
    <property type="match status" value="1"/>
</dbReference>
<evidence type="ECO:0000259" key="18">
    <source>
        <dbReference type="PROSITE" id="PS51196"/>
    </source>
</evidence>
<dbReference type="GO" id="GO:0006605">
    <property type="term" value="P:protein targeting"/>
    <property type="evidence" value="ECO:0007669"/>
    <property type="project" value="UniProtKB-UniRule"/>
</dbReference>
<dbReference type="SMART" id="SM00958">
    <property type="entry name" value="SecA_PP_bind"/>
    <property type="match status" value="1"/>
</dbReference>
<dbReference type="PROSITE" id="PS51196">
    <property type="entry name" value="SECA_MOTOR_DEAD"/>
    <property type="match status" value="1"/>
</dbReference>
<evidence type="ECO:0000256" key="1">
    <source>
        <dbReference type="ARBA" id="ARBA00001947"/>
    </source>
</evidence>
<evidence type="ECO:0000256" key="14">
    <source>
        <dbReference type="HAMAP-Rule" id="MF_01382"/>
    </source>
</evidence>
<feature type="compositionally biased region" description="Gly residues" evidence="15">
    <location>
        <begin position="939"/>
        <end position="965"/>
    </location>
</feature>
<dbReference type="InterPro" id="IPR014018">
    <property type="entry name" value="SecA_motor_DEAD"/>
</dbReference>
<feature type="domain" description="Helicase C-terminal" evidence="17">
    <location>
        <begin position="477"/>
        <end position="642"/>
    </location>
</feature>
<dbReference type="PROSITE" id="PS51192">
    <property type="entry name" value="HELICASE_ATP_BIND_1"/>
    <property type="match status" value="1"/>
</dbReference>
<organism evidence="19 20">
    <name type="scientific">Candidatus Amunia macphersoniae</name>
    <dbReference type="NCBI Taxonomy" id="3127014"/>
    <lineage>
        <taxon>Bacteria</taxon>
        <taxon>Bacillati</taxon>
        <taxon>Candidatus Dormiibacterota</taxon>
        <taxon>Candidatus Dormibacteria</taxon>
        <taxon>Candidatus Aeolococcales</taxon>
        <taxon>Candidatus Aeolococcaceae</taxon>
        <taxon>Candidatus Amunia</taxon>
    </lineage>
</organism>
<evidence type="ECO:0000256" key="15">
    <source>
        <dbReference type="SAM" id="MobiDB-lite"/>
    </source>
</evidence>
<evidence type="ECO:0000256" key="2">
    <source>
        <dbReference type="ARBA" id="ARBA00007650"/>
    </source>
</evidence>
<keyword evidence="3 14" id="KW-0813">Transport</keyword>
<dbReference type="PANTHER" id="PTHR30612:SF0">
    <property type="entry name" value="CHLOROPLAST PROTEIN-TRANSPORTING ATPASE"/>
    <property type="match status" value="1"/>
</dbReference>
<dbReference type="PROSITE" id="PS51194">
    <property type="entry name" value="HELICASE_CTER"/>
    <property type="match status" value="1"/>
</dbReference>
<dbReference type="InterPro" id="IPR000185">
    <property type="entry name" value="SecA"/>
</dbReference>
<comment type="cofactor">
    <cofactor evidence="1">
        <name>Zn(2+)</name>
        <dbReference type="ChEBI" id="CHEBI:29105"/>
    </cofactor>
</comment>
<feature type="compositionally biased region" description="Low complexity" evidence="15">
    <location>
        <begin position="889"/>
        <end position="901"/>
    </location>
</feature>
<evidence type="ECO:0000256" key="13">
    <source>
        <dbReference type="ARBA" id="ARBA00023136"/>
    </source>
</evidence>
<evidence type="ECO:0000256" key="5">
    <source>
        <dbReference type="ARBA" id="ARBA00022490"/>
    </source>
</evidence>
<evidence type="ECO:0000313" key="19">
    <source>
        <dbReference type="EMBL" id="MBJ7610041.1"/>
    </source>
</evidence>
<comment type="caution">
    <text evidence="19">The sequence shown here is derived from an EMBL/GenBank/DDBJ whole genome shotgun (WGS) entry which is preliminary data.</text>
</comment>
<dbReference type="AlphaFoldDB" id="A0A934NH35"/>
<dbReference type="FunFam" id="3.90.1440.10:FF:000001">
    <property type="entry name" value="Preprotein translocase subunit SecA"/>
    <property type="match status" value="1"/>
</dbReference>
<dbReference type="GO" id="GO:0031522">
    <property type="term" value="C:cell envelope Sec protein transport complex"/>
    <property type="evidence" value="ECO:0007669"/>
    <property type="project" value="TreeGrafter"/>
</dbReference>
<keyword evidence="4 14" id="KW-1003">Cell membrane</keyword>
<dbReference type="Pfam" id="PF07516">
    <property type="entry name" value="SecA_SW"/>
    <property type="match status" value="1"/>
</dbReference>
<accession>A0A934NH35</accession>
<dbReference type="Pfam" id="PF01043">
    <property type="entry name" value="SecA_PP_bind"/>
    <property type="match status" value="1"/>
</dbReference>
<dbReference type="SUPFAM" id="SSF81767">
    <property type="entry name" value="Pre-protein crosslinking domain of SecA"/>
    <property type="match status" value="1"/>
</dbReference>
<comment type="subcellular location">
    <subcellularLocation>
        <location evidence="14">Cell membrane</location>
        <topology evidence="14">Peripheral membrane protein</topology>
        <orientation evidence="14">Cytoplasmic side</orientation>
    </subcellularLocation>
    <subcellularLocation>
        <location evidence="14">Cytoplasm</location>
    </subcellularLocation>
    <text evidence="14">Distribution is 50-50.</text>
</comment>
<dbReference type="CDD" id="cd17928">
    <property type="entry name" value="DEXDc_SecA"/>
    <property type="match status" value="1"/>
</dbReference>
<comment type="catalytic activity">
    <reaction evidence="14">
        <text>ATP + H2O + cellular proteinSide 1 = ADP + phosphate + cellular proteinSide 2.</text>
        <dbReference type="EC" id="7.4.2.8"/>
    </reaction>
</comment>
<dbReference type="SUPFAM" id="SSF81886">
    <property type="entry name" value="Helical scaffold and wing domains of SecA"/>
    <property type="match status" value="1"/>
</dbReference>
<keyword evidence="7 14" id="KW-0547">Nucleotide-binding</keyword>
<keyword evidence="10 14" id="KW-0653">Protein transport</keyword>
<dbReference type="Pfam" id="PF02810">
    <property type="entry name" value="SEC-C"/>
    <property type="match status" value="1"/>
</dbReference>
<dbReference type="SUPFAM" id="SSF52540">
    <property type="entry name" value="P-loop containing nucleoside triphosphate hydrolases"/>
    <property type="match status" value="2"/>
</dbReference>
<dbReference type="GO" id="GO:0005886">
    <property type="term" value="C:plasma membrane"/>
    <property type="evidence" value="ECO:0007669"/>
    <property type="project" value="UniProtKB-SubCell"/>
</dbReference>
<feature type="binding site" evidence="14">
    <location>
        <position position="124"/>
    </location>
    <ligand>
        <name>ATP</name>
        <dbReference type="ChEBI" id="CHEBI:30616"/>
    </ligand>
</feature>
<comment type="function">
    <text evidence="14">Part of the Sec protein translocase complex. Interacts with the SecYEG preprotein conducting channel. Has a central role in coupling the hydrolysis of ATP to the transfer of proteins into and across the cell membrane, serving as an ATP-driven molecular motor driving the stepwise translocation of polypeptide chains across the membrane.</text>
</comment>
<comment type="similarity">
    <text evidence="2 14">Belongs to the SecA family.</text>
</comment>
<evidence type="ECO:0000313" key="20">
    <source>
        <dbReference type="Proteomes" id="UP000614410"/>
    </source>
</evidence>
<dbReference type="InterPro" id="IPR027417">
    <property type="entry name" value="P-loop_NTPase"/>
</dbReference>
<proteinExistence type="inferred from homology"/>
<dbReference type="PANTHER" id="PTHR30612">
    <property type="entry name" value="SECA INNER MEMBRANE COMPONENT OF SEC PROTEIN SECRETION SYSTEM"/>
    <property type="match status" value="1"/>
</dbReference>
<evidence type="ECO:0000256" key="7">
    <source>
        <dbReference type="ARBA" id="ARBA00022741"/>
    </source>
</evidence>
<dbReference type="PROSITE" id="PS01312">
    <property type="entry name" value="SECA"/>
    <property type="match status" value="1"/>
</dbReference>
<dbReference type="InterPro" id="IPR004027">
    <property type="entry name" value="SEC_C_motif"/>
</dbReference>
<protein>
    <recommendedName>
        <fullName evidence="14">Protein translocase subunit SecA</fullName>
        <ecNumber evidence="14">7.4.2.8</ecNumber>
    </recommendedName>
</protein>
<dbReference type="GO" id="GO:0046872">
    <property type="term" value="F:metal ion binding"/>
    <property type="evidence" value="ECO:0007669"/>
    <property type="project" value="UniProtKB-KW"/>
</dbReference>
<dbReference type="GO" id="GO:0005524">
    <property type="term" value="F:ATP binding"/>
    <property type="evidence" value="ECO:0007669"/>
    <property type="project" value="UniProtKB-UniRule"/>
</dbReference>
<dbReference type="SMART" id="SM00957">
    <property type="entry name" value="SecA_DEAD"/>
    <property type="match status" value="1"/>
</dbReference>
<feature type="domain" description="SecA family profile" evidence="18">
    <location>
        <begin position="1"/>
        <end position="637"/>
    </location>
</feature>
<keyword evidence="13 14" id="KW-0472">Membrane</keyword>
<dbReference type="EMBL" id="JAEKNN010000054">
    <property type="protein sequence ID" value="MBJ7610041.1"/>
    <property type="molecule type" value="Genomic_DNA"/>
</dbReference>
<evidence type="ECO:0000256" key="9">
    <source>
        <dbReference type="ARBA" id="ARBA00022840"/>
    </source>
</evidence>
<evidence type="ECO:0000256" key="3">
    <source>
        <dbReference type="ARBA" id="ARBA00022448"/>
    </source>
</evidence>
<gene>
    <name evidence="14" type="primary">secA</name>
    <name evidence="19" type="ORF">JF887_11520</name>
</gene>
<evidence type="ECO:0000256" key="8">
    <source>
        <dbReference type="ARBA" id="ARBA00022833"/>
    </source>
</evidence>
<dbReference type="GO" id="GO:0043952">
    <property type="term" value="P:protein transport by the Sec complex"/>
    <property type="evidence" value="ECO:0007669"/>
    <property type="project" value="TreeGrafter"/>
</dbReference>
<comment type="subunit">
    <text evidence="14">Monomer and homodimer. Part of the essential Sec protein translocation apparatus which comprises SecA, SecYEG and auxiliary proteins SecDF. Other proteins may also be involved.</text>
</comment>
<evidence type="ECO:0000256" key="4">
    <source>
        <dbReference type="ARBA" id="ARBA00022475"/>
    </source>
</evidence>
<evidence type="ECO:0000256" key="11">
    <source>
        <dbReference type="ARBA" id="ARBA00022967"/>
    </source>
</evidence>
<dbReference type="InterPro" id="IPR011130">
    <property type="entry name" value="SecA_preprotein_X-link_dom"/>
</dbReference>
<dbReference type="Gene3D" id="3.40.50.300">
    <property type="entry name" value="P-loop containing nucleotide triphosphate hydrolases"/>
    <property type="match status" value="3"/>
</dbReference>
<name>A0A934NH35_9BACT</name>
<evidence type="ECO:0000259" key="16">
    <source>
        <dbReference type="PROSITE" id="PS51192"/>
    </source>
</evidence>
<feature type="domain" description="Helicase ATP-binding" evidence="16">
    <location>
        <begin position="126"/>
        <end position="311"/>
    </location>
</feature>
<dbReference type="PRINTS" id="PR00906">
    <property type="entry name" value="SECA"/>
</dbReference>
<dbReference type="HAMAP" id="MF_01382">
    <property type="entry name" value="SecA"/>
    <property type="match status" value="1"/>
</dbReference>
<dbReference type="GO" id="GO:0065002">
    <property type="term" value="P:intracellular protein transmembrane transport"/>
    <property type="evidence" value="ECO:0007669"/>
    <property type="project" value="UniProtKB-UniRule"/>
</dbReference>
<keyword evidence="12 14" id="KW-0811">Translocation</keyword>
<dbReference type="Gene3D" id="1.10.3060.10">
    <property type="entry name" value="Helical scaffold and wing domains of SecA"/>
    <property type="match status" value="1"/>
</dbReference>
<keyword evidence="6" id="KW-0479">Metal-binding</keyword>
<keyword evidence="5 14" id="KW-0963">Cytoplasm</keyword>
<feature type="compositionally biased region" description="Polar residues" evidence="15">
    <location>
        <begin position="918"/>
        <end position="929"/>
    </location>
</feature>
<dbReference type="Gene3D" id="3.10.450.50">
    <property type="match status" value="1"/>
</dbReference>
<evidence type="ECO:0000256" key="10">
    <source>
        <dbReference type="ARBA" id="ARBA00022927"/>
    </source>
</evidence>
<feature type="region of interest" description="Disordered" evidence="15">
    <location>
        <begin position="850"/>
        <end position="990"/>
    </location>
</feature>